<proteinExistence type="predicted"/>
<reference evidence="1" key="2">
    <citation type="submission" date="2021-04" db="EMBL/GenBank/DDBJ databases">
        <authorList>
            <person name="Gilroy R."/>
        </authorList>
    </citation>
    <scope>NUCLEOTIDE SEQUENCE</scope>
    <source>
        <strain evidence="1">5933</strain>
    </source>
</reference>
<protein>
    <submittedName>
        <fullName evidence="1">Immunity 41 family protein</fullName>
    </submittedName>
</protein>
<evidence type="ECO:0000313" key="2">
    <source>
        <dbReference type="Proteomes" id="UP000823918"/>
    </source>
</evidence>
<sequence>MNALKVLNENFEAKNNSFLYYLHEENFFHEAAFAELCDSLFSLWDTHGHDKVVSARICFIYGQVLKHIMYHFDLRDMYRIQNLPDDYNEKIEMMEHAVQKYFSL</sequence>
<comment type="caution">
    <text evidence="1">The sequence shown here is derived from an EMBL/GenBank/DDBJ whole genome shotgun (WGS) entry which is preliminary data.</text>
</comment>
<dbReference type="Proteomes" id="UP000823918">
    <property type="component" value="Unassembled WGS sequence"/>
</dbReference>
<name>A0A9D2Q6Q9_9FIRM</name>
<dbReference type="AlphaFoldDB" id="A0A9D2Q6Q9"/>
<organism evidence="1 2">
    <name type="scientific">Candidatus Ruthenibacterium merdavium</name>
    <dbReference type="NCBI Taxonomy" id="2838752"/>
    <lineage>
        <taxon>Bacteria</taxon>
        <taxon>Bacillati</taxon>
        <taxon>Bacillota</taxon>
        <taxon>Clostridia</taxon>
        <taxon>Eubacteriales</taxon>
        <taxon>Oscillospiraceae</taxon>
        <taxon>Ruthenibacterium</taxon>
    </lineage>
</organism>
<gene>
    <name evidence="1" type="ORF">H9698_09220</name>
</gene>
<accession>A0A9D2Q6Q9</accession>
<dbReference type="EMBL" id="DWWA01000049">
    <property type="protein sequence ID" value="HJC72953.1"/>
    <property type="molecule type" value="Genomic_DNA"/>
</dbReference>
<evidence type="ECO:0000313" key="1">
    <source>
        <dbReference type="EMBL" id="HJC72953.1"/>
    </source>
</evidence>
<reference evidence="1" key="1">
    <citation type="journal article" date="2021" name="PeerJ">
        <title>Extensive microbial diversity within the chicken gut microbiome revealed by metagenomics and culture.</title>
        <authorList>
            <person name="Gilroy R."/>
            <person name="Ravi A."/>
            <person name="Getino M."/>
            <person name="Pursley I."/>
            <person name="Horton D.L."/>
            <person name="Alikhan N.F."/>
            <person name="Baker D."/>
            <person name="Gharbi K."/>
            <person name="Hall N."/>
            <person name="Watson M."/>
            <person name="Adriaenssens E.M."/>
            <person name="Foster-Nyarko E."/>
            <person name="Jarju S."/>
            <person name="Secka A."/>
            <person name="Antonio M."/>
            <person name="Oren A."/>
            <person name="Chaudhuri R.R."/>
            <person name="La Ragione R."/>
            <person name="Hildebrand F."/>
            <person name="Pallen M.J."/>
        </authorList>
    </citation>
    <scope>NUCLEOTIDE SEQUENCE</scope>
    <source>
        <strain evidence="1">5933</strain>
    </source>
</reference>